<dbReference type="AlphaFoldDB" id="A0A1Q9DY22"/>
<evidence type="ECO:0000256" key="1">
    <source>
        <dbReference type="SAM" id="MobiDB-lite"/>
    </source>
</evidence>
<keyword evidence="3" id="KW-1185">Reference proteome</keyword>
<evidence type="ECO:0000313" key="3">
    <source>
        <dbReference type="Proteomes" id="UP000186817"/>
    </source>
</evidence>
<feature type="region of interest" description="Disordered" evidence="1">
    <location>
        <begin position="1"/>
        <end position="22"/>
    </location>
</feature>
<dbReference type="EMBL" id="LSRX01000340">
    <property type="protein sequence ID" value="OLQ00073.1"/>
    <property type="molecule type" value="Genomic_DNA"/>
</dbReference>
<comment type="caution">
    <text evidence="2">The sequence shown here is derived from an EMBL/GenBank/DDBJ whole genome shotgun (WGS) entry which is preliminary data.</text>
</comment>
<name>A0A1Q9DY22_SYMMI</name>
<gene>
    <name evidence="2" type="ORF">AK812_SmicGene17291</name>
</gene>
<reference evidence="2 3" key="1">
    <citation type="submission" date="2016-02" db="EMBL/GenBank/DDBJ databases">
        <title>Genome analysis of coral dinoflagellate symbionts highlights evolutionary adaptations to a symbiotic lifestyle.</title>
        <authorList>
            <person name="Aranda M."/>
            <person name="Li Y."/>
            <person name="Liew Y.J."/>
            <person name="Baumgarten S."/>
            <person name="Simakov O."/>
            <person name="Wilson M."/>
            <person name="Piel J."/>
            <person name="Ashoor H."/>
            <person name="Bougouffa S."/>
            <person name="Bajic V.B."/>
            <person name="Ryu T."/>
            <person name="Ravasi T."/>
            <person name="Bayer T."/>
            <person name="Micklem G."/>
            <person name="Kim H."/>
            <person name="Bhak J."/>
            <person name="Lajeunesse T.C."/>
            <person name="Voolstra C.R."/>
        </authorList>
    </citation>
    <scope>NUCLEOTIDE SEQUENCE [LARGE SCALE GENOMIC DNA]</scope>
    <source>
        <strain evidence="2 3">CCMP2467</strain>
    </source>
</reference>
<organism evidence="2 3">
    <name type="scientific">Symbiodinium microadriaticum</name>
    <name type="common">Dinoflagellate</name>
    <name type="synonym">Zooxanthella microadriatica</name>
    <dbReference type="NCBI Taxonomy" id="2951"/>
    <lineage>
        <taxon>Eukaryota</taxon>
        <taxon>Sar</taxon>
        <taxon>Alveolata</taxon>
        <taxon>Dinophyceae</taxon>
        <taxon>Suessiales</taxon>
        <taxon>Symbiodiniaceae</taxon>
        <taxon>Symbiodinium</taxon>
    </lineage>
</organism>
<protein>
    <submittedName>
        <fullName evidence="2">Uncharacterized protein</fullName>
    </submittedName>
</protein>
<dbReference type="Proteomes" id="UP000186817">
    <property type="component" value="Unassembled WGS sequence"/>
</dbReference>
<feature type="region of interest" description="Disordered" evidence="1">
    <location>
        <begin position="36"/>
        <end position="113"/>
    </location>
</feature>
<proteinExistence type="predicted"/>
<sequence length="224" mass="26208">MFADAKQLGSSVPDSKKRSEERPELFCTRCYERKKGKEYPGWGNRTTQRCFLHTGDSLTKEKKEEKSKKEKKERKEEKRKEAKKEKKQKSMGEGEDANLSITGKRREPTRAQMTKARRYTQWAREKLVCVVPECGVVTQELRVTRDDVDWDAFLLRSSAILSKVPQLPKLLSFRQLLREQYPRVRLKSLLDICGRSRASSPEAQEHFEKNWVRGMRRTLSCPVV</sequence>
<feature type="compositionally biased region" description="Basic and acidic residues" evidence="1">
    <location>
        <begin position="58"/>
        <end position="92"/>
    </location>
</feature>
<dbReference type="OrthoDB" id="10488194at2759"/>
<accession>A0A1Q9DY22</accession>
<evidence type="ECO:0000313" key="2">
    <source>
        <dbReference type="EMBL" id="OLQ00073.1"/>
    </source>
</evidence>